<dbReference type="RefSeq" id="WP_012222419.1">
    <property type="nucleotide sequence ID" value="NZ_VITL01000017.1"/>
</dbReference>
<evidence type="ECO:0000313" key="1">
    <source>
        <dbReference type="EMBL" id="MBB2157645.1"/>
    </source>
</evidence>
<accession>A0A7W4I7D6</accession>
<evidence type="ECO:0008006" key="3">
    <source>
        <dbReference type="Google" id="ProtNLM"/>
    </source>
</evidence>
<dbReference type="EMBL" id="JABEQG010000037">
    <property type="protein sequence ID" value="MBB2157645.1"/>
    <property type="molecule type" value="Genomic_DNA"/>
</dbReference>
<dbReference type="Proteomes" id="UP000550787">
    <property type="component" value="Unassembled WGS sequence"/>
</dbReference>
<gene>
    <name evidence="1" type="ORF">HLH33_15220</name>
</gene>
<comment type="caution">
    <text evidence="1">The sequence shown here is derived from an EMBL/GenBank/DDBJ whole genome shotgun (WGS) entry which is preliminary data.</text>
</comment>
<evidence type="ECO:0000313" key="2">
    <source>
        <dbReference type="Proteomes" id="UP000550787"/>
    </source>
</evidence>
<reference evidence="1 2" key="1">
    <citation type="submission" date="2020-04" db="EMBL/GenBank/DDBJ databases">
        <title>Description of novel Gluconacetobacter.</title>
        <authorList>
            <person name="Sombolestani A."/>
        </authorList>
    </citation>
    <scope>NUCLEOTIDE SEQUENCE [LARGE SCALE GENOMIC DNA]</scope>
    <source>
        <strain evidence="1 2">LMG 7603</strain>
    </source>
</reference>
<proteinExistence type="predicted"/>
<sequence>MGRRIFRAGRISCYERRLSRREASLFQTIRLLGLAALLLSVAACGGGGRKKHPMTQKEVWQSMGFESGLQKSSP</sequence>
<name>A0A7W4I7D6_GLUDI</name>
<organism evidence="1 2">
    <name type="scientific">Gluconacetobacter diazotrophicus</name>
    <name type="common">Acetobacter diazotrophicus</name>
    <dbReference type="NCBI Taxonomy" id="33996"/>
    <lineage>
        <taxon>Bacteria</taxon>
        <taxon>Pseudomonadati</taxon>
        <taxon>Pseudomonadota</taxon>
        <taxon>Alphaproteobacteria</taxon>
        <taxon>Acetobacterales</taxon>
        <taxon>Acetobacteraceae</taxon>
        <taxon>Gluconacetobacter</taxon>
    </lineage>
</organism>
<protein>
    <recommendedName>
        <fullName evidence="3">Lipoprotein</fullName>
    </recommendedName>
</protein>
<dbReference type="AlphaFoldDB" id="A0A7W4I7D6"/>